<dbReference type="InterPro" id="IPR019572">
    <property type="entry name" value="UBA_E1_SCCH"/>
</dbReference>
<name>F2UGZ4_SALR5</name>
<evidence type="ECO:0000256" key="6">
    <source>
        <dbReference type="ARBA" id="ARBA00022840"/>
    </source>
</evidence>
<dbReference type="InterPro" id="IPR042063">
    <property type="entry name" value="Ubi_acti_E1_SCCH"/>
</dbReference>
<accession>F2UGZ4</accession>
<dbReference type="GO" id="GO:0019948">
    <property type="term" value="F:SUMO activating enzyme activity"/>
    <property type="evidence" value="ECO:0007669"/>
    <property type="project" value="TreeGrafter"/>
</dbReference>
<dbReference type="KEGG" id="sre:PTSG_07516"/>
<feature type="active site" description="Glycyl thioester intermediate" evidence="7">
    <location>
        <position position="76"/>
    </location>
</feature>
<dbReference type="Gene3D" id="1.10.10.2660">
    <property type="entry name" value="Ubiquitin-activating enzyme E1, SCCH domain"/>
    <property type="match status" value="1"/>
</dbReference>
<dbReference type="InterPro" id="IPR033127">
    <property type="entry name" value="UBQ-activ_enz_E1_Cys_AS"/>
</dbReference>
<evidence type="ECO:0000313" key="10">
    <source>
        <dbReference type="Proteomes" id="UP000007799"/>
    </source>
</evidence>
<gene>
    <name evidence="9" type="ORF">PTSG_07516</name>
</gene>
<evidence type="ECO:0000313" key="9">
    <source>
        <dbReference type="EMBL" id="EGD76393.1"/>
    </source>
</evidence>
<dbReference type="PANTHER" id="PTHR10953:SF162">
    <property type="entry name" value="SUMO-ACTIVATING ENZYME SUBUNIT 1"/>
    <property type="match status" value="1"/>
</dbReference>
<evidence type="ECO:0000256" key="3">
    <source>
        <dbReference type="ARBA" id="ARBA00022598"/>
    </source>
</evidence>
<dbReference type="RefSeq" id="XP_004991308.1">
    <property type="nucleotide sequence ID" value="XM_004991251.1"/>
</dbReference>
<evidence type="ECO:0000256" key="7">
    <source>
        <dbReference type="PROSITE-ProRule" id="PRU10132"/>
    </source>
</evidence>
<protein>
    <recommendedName>
        <fullName evidence="8">Ubiquitin-activating enzyme SCCH domain-containing protein</fullName>
    </recommendedName>
</protein>
<dbReference type="PROSITE" id="PS00865">
    <property type="entry name" value="UBIQUITIN_ACTIVAT_2"/>
    <property type="match status" value="1"/>
</dbReference>
<reference evidence="9" key="1">
    <citation type="submission" date="2009-08" db="EMBL/GenBank/DDBJ databases">
        <title>Annotation of Salpingoeca rosetta.</title>
        <authorList>
            <consortium name="The Broad Institute Genome Sequencing Platform"/>
            <person name="Russ C."/>
            <person name="Cuomo C."/>
            <person name="Burger G."/>
            <person name="Gray M.W."/>
            <person name="Holland P.W.H."/>
            <person name="King N."/>
            <person name="Lang F.B.F."/>
            <person name="Roger A.J."/>
            <person name="Ruiz-Trillo I."/>
            <person name="Young S.K."/>
            <person name="Zeng Q."/>
            <person name="Gargeya S."/>
            <person name="Alvarado L."/>
            <person name="Berlin A."/>
            <person name="Chapman S.B."/>
            <person name="Chen Z."/>
            <person name="Freedman E."/>
            <person name="Gellesch M."/>
            <person name="Goldberg J."/>
            <person name="Griggs A."/>
            <person name="Gujja S."/>
            <person name="Heilman E."/>
            <person name="Heiman D."/>
            <person name="Howarth C."/>
            <person name="Mehta T."/>
            <person name="Neiman D."/>
            <person name="Pearson M."/>
            <person name="Roberts A."/>
            <person name="Saif S."/>
            <person name="Shea T."/>
            <person name="Shenoy N."/>
            <person name="Sisk P."/>
            <person name="Stolte C."/>
            <person name="Sykes S."/>
            <person name="White J."/>
            <person name="Yandava C."/>
            <person name="Haas B."/>
            <person name="Nusbaum C."/>
            <person name="Birren B."/>
        </authorList>
    </citation>
    <scope>NUCLEOTIDE SEQUENCE [LARGE SCALE GENOMIC DNA]</scope>
    <source>
        <strain evidence="9">ATCC 50818</strain>
    </source>
</reference>
<organism evidence="10">
    <name type="scientific">Salpingoeca rosetta (strain ATCC 50818 / BSB-021)</name>
    <dbReference type="NCBI Taxonomy" id="946362"/>
    <lineage>
        <taxon>Eukaryota</taxon>
        <taxon>Choanoflagellata</taxon>
        <taxon>Craspedida</taxon>
        <taxon>Salpingoecidae</taxon>
        <taxon>Salpingoeca</taxon>
    </lineage>
</organism>
<proteinExistence type="inferred from homology"/>
<evidence type="ECO:0000256" key="4">
    <source>
        <dbReference type="ARBA" id="ARBA00022741"/>
    </source>
</evidence>
<dbReference type="eggNOG" id="KOG2012">
    <property type="taxonomic scope" value="Eukaryota"/>
</dbReference>
<comment type="pathway">
    <text evidence="1">Protein modification; protein ubiquitination.</text>
</comment>
<dbReference type="EMBL" id="GL832974">
    <property type="protein sequence ID" value="EGD76393.1"/>
    <property type="molecule type" value="Genomic_DNA"/>
</dbReference>
<dbReference type="PANTHER" id="PTHR10953">
    <property type="entry name" value="UBIQUITIN-ACTIVATING ENZYME E1"/>
    <property type="match status" value="1"/>
</dbReference>
<dbReference type="SUPFAM" id="SSF50993">
    <property type="entry name" value="Peptidase/esterase 'gauge' domain"/>
    <property type="match status" value="1"/>
</dbReference>
<dbReference type="Pfam" id="PF10585">
    <property type="entry name" value="UBA_E1_SCCH"/>
    <property type="match status" value="1"/>
</dbReference>
<evidence type="ECO:0000256" key="5">
    <source>
        <dbReference type="ARBA" id="ARBA00022786"/>
    </source>
</evidence>
<dbReference type="GO" id="GO:0031510">
    <property type="term" value="C:SUMO activating enzyme complex"/>
    <property type="evidence" value="ECO:0007669"/>
    <property type="project" value="TreeGrafter"/>
</dbReference>
<keyword evidence="10" id="KW-1185">Reference proteome</keyword>
<evidence type="ECO:0000256" key="1">
    <source>
        <dbReference type="ARBA" id="ARBA00004906"/>
    </source>
</evidence>
<sequence>MHCGMEGVVAQELVKISGRCRPIRQFFNFNCVLYEKPLLESGTMGTGAKVDVIVPHTTNSFSDGGDAEAGGGIPMCTLRNFPHLIDHCIEWARAKFTDLFVSPASQLQQFLENPEGFISGLETKFEQHERIGALERGVDTLKAIKDLAAQVLVLAKVMITCVSLAWRDFHAFFRDVILQLIATFPAGAKTKSGEPFWSGHKIFPEALEFDPQNPLHKEFLIAAANLYACVFKVGWLWGDLCTGPSIQAKRTSSTPSDVAAWFINKRKVYPVKPVVDYSKLPPIDIPVNVPDDEGWWAQVNALIQARRKANSSGKMPEITRQDDTPTSKSIKRLAQEAGLDTKKKKLLVFDDVALTNEDGDGGYSYASLSPDGSLLVAESFVWDMHTLECKQRMPVTATDMVWTKDGKHLIGPSYSRVYIYGLGAHEAERTVIYENPFPGAELACAATSGGVIERWQKEP</sequence>
<dbReference type="GO" id="GO:0005524">
    <property type="term" value="F:ATP binding"/>
    <property type="evidence" value="ECO:0007669"/>
    <property type="project" value="UniProtKB-KW"/>
</dbReference>
<dbReference type="STRING" id="946362.F2UGZ4"/>
<dbReference type="SUPFAM" id="SSF69572">
    <property type="entry name" value="Activating enzymes of the ubiquitin-like proteins"/>
    <property type="match status" value="1"/>
</dbReference>
<evidence type="ECO:0000256" key="2">
    <source>
        <dbReference type="ARBA" id="ARBA00005673"/>
    </source>
</evidence>
<keyword evidence="3" id="KW-0436">Ligase</keyword>
<evidence type="ECO:0000259" key="8">
    <source>
        <dbReference type="Pfam" id="PF10585"/>
    </source>
</evidence>
<dbReference type="OrthoDB" id="10252231at2759"/>
<dbReference type="AlphaFoldDB" id="F2UGZ4"/>
<dbReference type="InterPro" id="IPR045886">
    <property type="entry name" value="ThiF/MoeB/HesA"/>
</dbReference>
<keyword evidence="5" id="KW-0833">Ubl conjugation pathway</keyword>
<comment type="similarity">
    <text evidence="2">Belongs to the ubiquitin-activating E1 family.</text>
</comment>
<keyword evidence="6" id="KW-0067">ATP-binding</keyword>
<feature type="domain" description="Ubiquitin-activating enzyme SCCH" evidence="8">
    <location>
        <begin position="82"/>
        <end position="233"/>
    </location>
</feature>
<dbReference type="InterPro" id="IPR035985">
    <property type="entry name" value="Ubiquitin-activating_enz"/>
</dbReference>
<dbReference type="InParanoid" id="F2UGZ4"/>
<dbReference type="GO" id="GO:0005737">
    <property type="term" value="C:cytoplasm"/>
    <property type="evidence" value="ECO:0007669"/>
    <property type="project" value="TreeGrafter"/>
</dbReference>
<dbReference type="GeneID" id="16071869"/>
<dbReference type="GO" id="GO:0016925">
    <property type="term" value="P:protein sumoylation"/>
    <property type="evidence" value="ECO:0007669"/>
    <property type="project" value="TreeGrafter"/>
</dbReference>
<keyword evidence="4" id="KW-0547">Nucleotide-binding</keyword>
<dbReference type="Proteomes" id="UP000007799">
    <property type="component" value="Unassembled WGS sequence"/>
</dbReference>